<keyword evidence="3" id="KW-1185">Reference proteome</keyword>
<protein>
    <recommendedName>
        <fullName evidence="1">HTH cro/C1-type domain-containing protein</fullName>
    </recommendedName>
</protein>
<dbReference type="CDD" id="cd00093">
    <property type="entry name" value="HTH_XRE"/>
    <property type="match status" value="1"/>
</dbReference>
<accession>A0A0Q3QTU8</accession>
<dbReference type="Gene3D" id="1.25.40.10">
    <property type="entry name" value="Tetratricopeptide repeat domain"/>
    <property type="match status" value="1"/>
</dbReference>
<proteinExistence type="predicted"/>
<dbReference type="PATRIC" id="fig|1637975.4.peg.4382"/>
<sequence length="177" mass="20933">MNNNRIGYELRKLRKKMKITQSELCKGICHQSMLSKIEKGETYTSAPILFNLSQKLHVDMEYFFVDSKFENYDYIKETINTIRLAIGNKDYETVKELVILEEKNPDFQAHVVLKQFLLWHKGIVLHYVDKNPSLAIRELEKALILSKPMSKIFYMYSDREFEIINTLSVIHSEINEH</sequence>
<dbReference type="Proteomes" id="UP000050996">
    <property type="component" value="Unassembled WGS sequence"/>
</dbReference>
<dbReference type="InterPro" id="IPR011990">
    <property type="entry name" value="TPR-like_helical_dom_sf"/>
</dbReference>
<dbReference type="STRING" id="1637975.AN957_22030"/>
<dbReference type="PANTHER" id="PTHR37038:SF14">
    <property type="entry name" value="TRANSCRIPTIONAL ACTIVATOR"/>
    <property type="match status" value="1"/>
</dbReference>
<dbReference type="PANTHER" id="PTHR37038">
    <property type="entry name" value="TRANSCRIPTIONAL REGULATOR-RELATED"/>
    <property type="match status" value="1"/>
</dbReference>
<organism evidence="2 3">
    <name type="scientific">Cytobacillus solani</name>
    <dbReference type="NCBI Taxonomy" id="1637975"/>
    <lineage>
        <taxon>Bacteria</taxon>
        <taxon>Bacillati</taxon>
        <taxon>Bacillota</taxon>
        <taxon>Bacilli</taxon>
        <taxon>Bacillales</taxon>
        <taxon>Bacillaceae</taxon>
        <taxon>Cytobacillus</taxon>
    </lineage>
</organism>
<dbReference type="PROSITE" id="PS50943">
    <property type="entry name" value="HTH_CROC1"/>
    <property type="match status" value="1"/>
</dbReference>
<dbReference type="InterPro" id="IPR010982">
    <property type="entry name" value="Lambda_DNA-bd_dom_sf"/>
</dbReference>
<dbReference type="SUPFAM" id="SSF47413">
    <property type="entry name" value="lambda repressor-like DNA-binding domains"/>
    <property type="match status" value="1"/>
</dbReference>
<feature type="domain" description="HTH cro/C1-type" evidence="1">
    <location>
        <begin position="10"/>
        <end position="63"/>
    </location>
</feature>
<dbReference type="RefSeq" id="WP_053474566.1">
    <property type="nucleotide sequence ID" value="NZ_CP041305.1"/>
</dbReference>
<dbReference type="Pfam" id="PF01381">
    <property type="entry name" value="HTH_3"/>
    <property type="match status" value="1"/>
</dbReference>
<comment type="caution">
    <text evidence="2">The sequence shown here is derived from an EMBL/GenBank/DDBJ whole genome shotgun (WGS) entry which is preliminary data.</text>
</comment>
<dbReference type="InterPro" id="IPR001387">
    <property type="entry name" value="Cro/C1-type_HTH"/>
</dbReference>
<evidence type="ECO:0000313" key="2">
    <source>
        <dbReference type="EMBL" id="KQL20992.1"/>
    </source>
</evidence>
<name>A0A0Q3QTU8_9BACI</name>
<gene>
    <name evidence="2" type="ORF">AN957_22030</name>
</gene>
<evidence type="ECO:0000259" key="1">
    <source>
        <dbReference type="PROSITE" id="PS50943"/>
    </source>
</evidence>
<dbReference type="AlphaFoldDB" id="A0A0Q3QTU8"/>
<dbReference type="EMBL" id="LJIX01000006">
    <property type="protein sequence ID" value="KQL20992.1"/>
    <property type="molecule type" value="Genomic_DNA"/>
</dbReference>
<dbReference type="SMART" id="SM00530">
    <property type="entry name" value="HTH_XRE"/>
    <property type="match status" value="1"/>
</dbReference>
<dbReference type="GO" id="GO:0003677">
    <property type="term" value="F:DNA binding"/>
    <property type="evidence" value="ECO:0007669"/>
    <property type="project" value="InterPro"/>
</dbReference>
<reference evidence="2 3" key="1">
    <citation type="submission" date="2015-09" db="EMBL/GenBank/DDBJ databases">
        <title>Genome sequencing project for genomic taxonomy and phylogenomics of Bacillus-like bacteria.</title>
        <authorList>
            <person name="Liu B."/>
            <person name="Wang J."/>
            <person name="Zhu Y."/>
            <person name="Liu G."/>
            <person name="Chen Q."/>
            <person name="Chen Z."/>
            <person name="Lan J."/>
            <person name="Che J."/>
            <person name="Ge C."/>
            <person name="Shi H."/>
            <person name="Pan Z."/>
            <person name="Liu X."/>
        </authorList>
    </citation>
    <scope>NUCLEOTIDE SEQUENCE [LARGE SCALE GENOMIC DNA]</scope>
    <source>
        <strain evidence="2 3">FJAT-18043</strain>
    </source>
</reference>
<evidence type="ECO:0000313" key="3">
    <source>
        <dbReference type="Proteomes" id="UP000050996"/>
    </source>
</evidence>
<dbReference type="InterPro" id="IPR053163">
    <property type="entry name" value="HTH-type_regulator_Rgg"/>
</dbReference>